<dbReference type="Proteomes" id="UP000076858">
    <property type="component" value="Unassembled WGS sequence"/>
</dbReference>
<evidence type="ECO:0000256" key="1">
    <source>
        <dbReference type="ARBA" id="ARBA00023002"/>
    </source>
</evidence>
<evidence type="ECO:0000259" key="2">
    <source>
        <dbReference type="Pfam" id="PF00725"/>
    </source>
</evidence>
<dbReference type="PANTHER" id="PTHR43612:SF3">
    <property type="entry name" value="TRIFUNCTIONAL ENZYME SUBUNIT ALPHA, MITOCHONDRIAL"/>
    <property type="match status" value="1"/>
</dbReference>
<keyword evidence="5" id="KW-1185">Reference proteome</keyword>
<dbReference type="Pfam" id="PF02737">
    <property type="entry name" value="3HCDH_N"/>
    <property type="match status" value="1"/>
</dbReference>
<proteinExistence type="predicted"/>
<accession>A0A164IMU7</accession>
<dbReference type="PANTHER" id="PTHR43612">
    <property type="entry name" value="TRIFUNCTIONAL ENZYME SUBUNIT ALPHA"/>
    <property type="match status" value="1"/>
</dbReference>
<dbReference type="InterPro" id="IPR036291">
    <property type="entry name" value="NAD(P)-bd_dom_sf"/>
</dbReference>
<dbReference type="SUPFAM" id="SSF48179">
    <property type="entry name" value="6-phosphogluconate dehydrogenase C-terminal domain-like"/>
    <property type="match status" value="1"/>
</dbReference>
<dbReference type="InterPro" id="IPR006176">
    <property type="entry name" value="3-OHacyl-CoA_DH_NAD-bd"/>
</dbReference>
<protein>
    <submittedName>
        <fullName evidence="4">Putative Lambda-crystallin</fullName>
    </submittedName>
</protein>
<dbReference type="SUPFAM" id="SSF51735">
    <property type="entry name" value="NAD(P)-binding Rossmann-fold domains"/>
    <property type="match status" value="1"/>
</dbReference>
<evidence type="ECO:0000259" key="3">
    <source>
        <dbReference type="Pfam" id="PF02737"/>
    </source>
</evidence>
<dbReference type="STRING" id="35525.A0A164IMU7"/>
<dbReference type="Gene3D" id="3.40.50.720">
    <property type="entry name" value="NAD(P)-binding Rossmann-like Domain"/>
    <property type="match status" value="1"/>
</dbReference>
<dbReference type="GO" id="GO:0016509">
    <property type="term" value="F:long-chain (3S)-3-hydroxyacyl-CoA dehydrogenase (NAD+) activity"/>
    <property type="evidence" value="ECO:0007669"/>
    <property type="project" value="TreeGrafter"/>
</dbReference>
<feature type="domain" description="3-hydroxyacyl-CoA dehydrogenase C-terminal" evidence="2">
    <location>
        <begin position="112"/>
        <end position="168"/>
    </location>
</feature>
<organism evidence="4 5">
    <name type="scientific">Daphnia magna</name>
    <dbReference type="NCBI Taxonomy" id="35525"/>
    <lineage>
        <taxon>Eukaryota</taxon>
        <taxon>Metazoa</taxon>
        <taxon>Ecdysozoa</taxon>
        <taxon>Arthropoda</taxon>
        <taxon>Crustacea</taxon>
        <taxon>Branchiopoda</taxon>
        <taxon>Diplostraca</taxon>
        <taxon>Cladocera</taxon>
        <taxon>Anomopoda</taxon>
        <taxon>Daphniidae</taxon>
        <taxon>Daphnia</taxon>
    </lineage>
</organism>
<dbReference type="OrthoDB" id="10004768at2759"/>
<sequence>ASAADLKGCDLIIEAVFENRELKAKVTQEAEPMLAEGGFFASNTSTLPISGLATASANAQKFVGIHFFSPVDKMQLVEIIRGAQTDDETIARAYDYVQALGKLPIVVNDSRGFYTSRTFGTFVMEGAAMLGEGIPAPVIENLAMQVGMPVGPLAVLDETALSLSVHVLD</sequence>
<dbReference type="InterPro" id="IPR006108">
    <property type="entry name" value="3HC_DH_C"/>
</dbReference>
<feature type="non-terminal residue" evidence="4">
    <location>
        <position position="169"/>
    </location>
</feature>
<dbReference type="Gene3D" id="1.10.1040.50">
    <property type="match status" value="1"/>
</dbReference>
<reference evidence="4 5" key="1">
    <citation type="submission" date="2016-03" db="EMBL/GenBank/DDBJ databases">
        <title>EvidentialGene: Evidence-directed Construction of Genes on Genomes.</title>
        <authorList>
            <person name="Gilbert D.G."/>
            <person name="Choi J.-H."/>
            <person name="Mockaitis K."/>
            <person name="Colbourne J."/>
            <person name="Pfrender M."/>
        </authorList>
    </citation>
    <scope>NUCLEOTIDE SEQUENCE [LARGE SCALE GENOMIC DNA]</scope>
    <source>
        <strain evidence="4 5">Xinb3</strain>
        <tissue evidence="4">Complete organism</tissue>
    </source>
</reference>
<name>A0A164IMU7_9CRUS</name>
<comment type="caution">
    <text evidence="4">The sequence shown here is derived from an EMBL/GenBank/DDBJ whole genome shotgun (WGS) entry which is preliminary data.</text>
</comment>
<dbReference type="AlphaFoldDB" id="A0A164IMU7"/>
<dbReference type="EMBL" id="LRGB01006899">
    <property type="protein sequence ID" value="KZS01425.1"/>
    <property type="molecule type" value="Genomic_DNA"/>
</dbReference>
<keyword evidence="1" id="KW-0560">Oxidoreductase</keyword>
<dbReference type="InterPro" id="IPR008927">
    <property type="entry name" value="6-PGluconate_DH-like_C_sf"/>
</dbReference>
<gene>
    <name evidence="4" type="ORF">APZ42_001925</name>
</gene>
<feature type="non-terminal residue" evidence="4">
    <location>
        <position position="1"/>
    </location>
</feature>
<dbReference type="InterPro" id="IPR050136">
    <property type="entry name" value="FA_oxidation_alpha_subunit"/>
</dbReference>
<dbReference type="GO" id="GO:0006635">
    <property type="term" value="P:fatty acid beta-oxidation"/>
    <property type="evidence" value="ECO:0007669"/>
    <property type="project" value="UniProtKB-ARBA"/>
</dbReference>
<feature type="domain" description="3-hydroxyacyl-CoA dehydrogenase NAD binding" evidence="3">
    <location>
        <begin position="3"/>
        <end position="109"/>
    </location>
</feature>
<dbReference type="GO" id="GO:0004300">
    <property type="term" value="F:enoyl-CoA hydratase activity"/>
    <property type="evidence" value="ECO:0007669"/>
    <property type="project" value="TreeGrafter"/>
</dbReference>
<evidence type="ECO:0000313" key="5">
    <source>
        <dbReference type="Proteomes" id="UP000076858"/>
    </source>
</evidence>
<dbReference type="GO" id="GO:0070403">
    <property type="term" value="F:NAD+ binding"/>
    <property type="evidence" value="ECO:0007669"/>
    <property type="project" value="InterPro"/>
</dbReference>
<dbReference type="Pfam" id="PF00725">
    <property type="entry name" value="3HCDH"/>
    <property type="match status" value="1"/>
</dbReference>
<evidence type="ECO:0000313" key="4">
    <source>
        <dbReference type="EMBL" id="KZS01425.1"/>
    </source>
</evidence>